<feature type="domain" description="CRISPR type III-associated protein" evidence="2">
    <location>
        <begin position="18"/>
        <end position="190"/>
    </location>
</feature>
<evidence type="ECO:0000259" key="2">
    <source>
        <dbReference type="Pfam" id="PF03787"/>
    </source>
</evidence>
<evidence type="ECO:0000313" key="4">
    <source>
        <dbReference type="Proteomes" id="UP000253977"/>
    </source>
</evidence>
<dbReference type="CDD" id="cd09726">
    <property type="entry name" value="RAMP_I_III"/>
    <property type="match status" value="1"/>
</dbReference>
<proteinExistence type="predicted"/>
<dbReference type="InterPro" id="IPR005537">
    <property type="entry name" value="RAMP_III_fam"/>
</dbReference>
<dbReference type="Pfam" id="PF03787">
    <property type="entry name" value="RAMPs"/>
    <property type="match status" value="1"/>
</dbReference>
<dbReference type="Proteomes" id="UP000253977">
    <property type="component" value="Unassembled WGS sequence"/>
</dbReference>
<dbReference type="AlphaFoldDB" id="A0A369TSS3"/>
<reference evidence="3 4" key="1">
    <citation type="submission" date="2018-07" db="EMBL/GenBank/DDBJ databases">
        <title>Thalassococcus profundi sp. nov., a marine bacterium isolated from deep seawater of Okinawa Trough.</title>
        <authorList>
            <person name="Yu M."/>
        </authorList>
    </citation>
    <scope>NUCLEOTIDE SEQUENCE [LARGE SCALE GENOMIC DNA]</scope>
    <source>
        <strain evidence="3 4">WRAS1</strain>
    </source>
</reference>
<gene>
    <name evidence="3" type="ORF">DU478_05415</name>
</gene>
<name>A0A369TSS3_9RHOB</name>
<comment type="caution">
    <text evidence="3">The sequence shown here is derived from an EMBL/GenBank/DDBJ whole genome shotgun (WGS) entry which is preliminary data.</text>
</comment>
<keyword evidence="4" id="KW-1185">Reference proteome</keyword>
<dbReference type="OrthoDB" id="7365697at2"/>
<dbReference type="GO" id="GO:0051607">
    <property type="term" value="P:defense response to virus"/>
    <property type="evidence" value="ECO:0007669"/>
    <property type="project" value="UniProtKB-KW"/>
</dbReference>
<accession>A0A369TSS3</accession>
<evidence type="ECO:0000313" key="3">
    <source>
        <dbReference type="EMBL" id="RDD67177.1"/>
    </source>
</evidence>
<sequence length="637" mass="69250">MSAPGLFRYDICLGIRAPFLIGGGAAARFGVDVIQLRDPDGRPIIPDTHLKGVLRAAWIALANADFPLPMSVEAAFGREGSDARGENAVDDLEPRNRGALIFRDLRADHIKKSGRLTRVAINDETGSGVEGKLQTVELVAQPGSVVRFRGALLAWLESADQAASARSAIESALDAVFAIGRGKTVGYGQVVEREISGAISMPVSKSLEGMGKHFLYRFRLDKRLLVNTTRPDSNTLSGEHVIPGGVLKGALAEKLRRLGLDPLDGSIARALSDMVISHALPTSTAKLPDRREDDDHRRDIMVRLDSVGLEPDNSLEDNQFAFRWDDALPISQMPNGPIPDFKSDAKDTPKRVPNAPSALESVANYTRDDRMRNAIDSQRGTAADGKLFVESAIHPEFRGIPLEWQGTIYCPDGVGPEARLCLEHLAGGLVTLGKTASATITARNLETLGIKLVDAPEPPRLPLALGQRVEVEICTPALMLREWHLASQQRFSDALEAFWQTLGNGAFRLAPERPEPLDSPGTSRPAALDFFCQVALRAGYQALRYEFFGQTSLEPFVLTQTGSVFRLEILDPDKASEILHRIAVEGLPVAAWDVAPKNENASVGVPELERDLDFTSCPFLPQNGFGQVSVQIFEVAK</sequence>
<organism evidence="3 4">
    <name type="scientific">Thalassococcus profundi</name>
    <dbReference type="NCBI Taxonomy" id="2282382"/>
    <lineage>
        <taxon>Bacteria</taxon>
        <taxon>Pseudomonadati</taxon>
        <taxon>Pseudomonadota</taxon>
        <taxon>Alphaproteobacteria</taxon>
        <taxon>Rhodobacterales</taxon>
        <taxon>Roseobacteraceae</taxon>
        <taxon>Thalassococcus</taxon>
    </lineage>
</organism>
<dbReference type="EMBL" id="QPMK01000003">
    <property type="protein sequence ID" value="RDD67177.1"/>
    <property type="molecule type" value="Genomic_DNA"/>
</dbReference>
<dbReference type="RefSeq" id="WP_114509925.1">
    <property type="nucleotide sequence ID" value="NZ_QPMK01000003.1"/>
</dbReference>
<protein>
    <recommendedName>
        <fullName evidence="2">CRISPR type III-associated protein domain-containing protein</fullName>
    </recommendedName>
</protein>
<keyword evidence="1" id="KW-0051">Antiviral defense</keyword>
<evidence type="ECO:0000256" key="1">
    <source>
        <dbReference type="ARBA" id="ARBA00023118"/>
    </source>
</evidence>